<dbReference type="GO" id="GO:0009083">
    <property type="term" value="P:branched-chain amino acid catabolic process"/>
    <property type="evidence" value="ECO:0007669"/>
    <property type="project" value="TreeGrafter"/>
</dbReference>
<keyword evidence="4" id="KW-0786">Thiamine pyrophosphate</keyword>
<comment type="function">
    <text evidence="4">The branched-chain alpha-keto dehydrogenase complex catalyzes the overall conversion of alpha-keto acids to acyl-CoA and CO(2). It contains multiple copies of three enzymatic components: branched-chain alpha-keto acid decarboxylase (E1), lipoamide acyltransferase (E2) and lipoamide dehydrogenase (E3).</text>
</comment>
<dbReference type="EnsemblMetazoa" id="XM_022792321">
    <property type="protein sequence ID" value="XP_022648056"/>
    <property type="gene ID" value="LOC111244836"/>
</dbReference>
<evidence type="ECO:0000256" key="1">
    <source>
        <dbReference type="ARBA" id="ARBA00008646"/>
    </source>
</evidence>
<name>A0A7M7JLL0_VARDE</name>
<evidence type="ECO:0000313" key="6">
    <source>
        <dbReference type="EnsemblMetazoa" id="XP_022648056"/>
    </source>
</evidence>
<comment type="cofactor">
    <cofactor evidence="4">
        <name>thiamine diphosphate</name>
        <dbReference type="ChEBI" id="CHEBI:58937"/>
    </cofactor>
</comment>
<dbReference type="AlphaFoldDB" id="A0A7M7JLL0"/>
<organism evidence="6 7">
    <name type="scientific">Varroa destructor</name>
    <name type="common">Honeybee mite</name>
    <dbReference type="NCBI Taxonomy" id="109461"/>
    <lineage>
        <taxon>Eukaryota</taxon>
        <taxon>Metazoa</taxon>
        <taxon>Ecdysozoa</taxon>
        <taxon>Arthropoda</taxon>
        <taxon>Chelicerata</taxon>
        <taxon>Arachnida</taxon>
        <taxon>Acari</taxon>
        <taxon>Parasitiformes</taxon>
        <taxon>Mesostigmata</taxon>
        <taxon>Gamasina</taxon>
        <taxon>Dermanyssoidea</taxon>
        <taxon>Varroidae</taxon>
        <taxon>Varroa</taxon>
    </lineage>
</organism>
<feature type="domain" description="Dehydrogenase E1 component" evidence="5">
    <location>
        <begin position="105"/>
        <end position="166"/>
    </location>
</feature>
<dbReference type="Gene3D" id="3.40.50.970">
    <property type="match status" value="1"/>
</dbReference>
<keyword evidence="7" id="KW-1185">Reference proteome</keyword>
<evidence type="ECO:0000313" key="7">
    <source>
        <dbReference type="Proteomes" id="UP000594260"/>
    </source>
</evidence>
<dbReference type="SUPFAM" id="SSF52518">
    <property type="entry name" value="Thiamin diphosphate-binding fold (THDP-binding)"/>
    <property type="match status" value="1"/>
</dbReference>
<dbReference type="InterPro" id="IPR001017">
    <property type="entry name" value="DH_E1"/>
</dbReference>
<dbReference type="OrthoDB" id="3845at2759"/>
<keyword evidence="2" id="KW-0809">Transit peptide</keyword>
<dbReference type="RefSeq" id="XP_022648056.1">
    <property type="nucleotide sequence ID" value="XM_022792321.1"/>
</dbReference>
<dbReference type="InParanoid" id="A0A7M7JLL0"/>
<accession>A0A7M7JLL0</accession>
<dbReference type="Pfam" id="PF00676">
    <property type="entry name" value="E1_dh"/>
    <property type="match status" value="1"/>
</dbReference>
<evidence type="ECO:0000256" key="4">
    <source>
        <dbReference type="RuleBase" id="RU365014"/>
    </source>
</evidence>
<proteinExistence type="inferred from homology"/>
<dbReference type="EC" id="1.2.4.4" evidence="4"/>
<dbReference type="Proteomes" id="UP000594260">
    <property type="component" value="Unplaced"/>
</dbReference>
<sequence length="223" mass="25619">MSRLINSALFRCGSKLIQKAIRDNWKVTTTGGLYTTATVQQTEDLASLPFPNIRTKWTEKLEMFNTDNYDPLPVYRVLSPDGTVIDLAHEPKIPDSKLVKMFEGMLTLNVMDHILYESQRQGRISFYITSFGEEATHFGSAAALESNDVVFGQYRETGRKDQNQKGTNTRMCIYNMHHLEKNMVKKYIMSRRHTCVLVCFKYVFCTNTSHKQQVIVNVASRCI</sequence>
<dbReference type="KEGG" id="vde:111244836"/>
<dbReference type="PANTHER" id="PTHR43380">
    <property type="entry name" value="2-OXOISOVALERATE DEHYDROGENASE SUBUNIT ALPHA, MITOCHONDRIAL"/>
    <property type="match status" value="1"/>
</dbReference>
<dbReference type="InterPro" id="IPR029061">
    <property type="entry name" value="THDP-binding"/>
</dbReference>
<protein>
    <recommendedName>
        <fullName evidence="4">2-oxoisovalerate dehydrogenase subunit alpha</fullName>
        <ecNumber evidence="4">1.2.4.4</ecNumber>
    </recommendedName>
    <alternativeName>
        <fullName evidence="4">Branched-chain alpha-keto acid dehydrogenase E1 component alpha chain</fullName>
    </alternativeName>
</protein>
<dbReference type="PANTHER" id="PTHR43380:SF1">
    <property type="entry name" value="2-OXOISOVALERATE DEHYDROGENASE SUBUNIT ALPHA, MITOCHONDRIAL"/>
    <property type="match status" value="1"/>
</dbReference>
<evidence type="ECO:0000259" key="5">
    <source>
        <dbReference type="Pfam" id="PF00676"/>
    </source>
</evidence>
<evidence type="ECO:0000256" key="3">
    <source>
        <dbReference type="ARBA" id="ARBA00023002"/>
    </source>
</evidence>
<dbReference type="InterPro" id="IPR050771">
    <property type="entry name" value="Alpha-ketoacid_DH_E1_comp"/>
</dbReference>
<comment type="catalytic activity">
    <reaction evidence="4">
        <text>N(6)-[(R)-lipoyl]-L-lysyl-[protein] + 3-methyl-2-oxobutanoate + H(+) = N(6)-[(R)-S(8)-2-methylpropanoyldihydrolipoyl]-L-lysyl-[protein] + CO2</text>
        <dbReference type="Rhea" id="RHEA:13457"/>
        <dbReference type="Rhea" id="RHEA-COMP:10474"/>
        <dbReference type="Rhea" id="RHEA-COMP:10497"/>
        <dbReference type="ChEBI" id="CHEBI:11851"/>
        <dbReference type="ChEBI" id="CHEBI:15378"/>
        <dbReference type="ChEBI" id="CHEBI:16526"/>
        <dbReference type="ChEBI" id="CHEBI:83099"/>
        <dbReference type="ChEBI" id="CHEBI:83142"/>
        <dbReference type="EC" id="1.2.4.4"/>
    </reaction>
</comment>
<dbReference type="GO" id="GO:0003863">
    <property type="term" value="F:branched-chain 2-oxo acid dehydrogenase activity"/>
    <property type="evidence" value="ECO:0007669"/>
    <property type="project" value="UniProtKB-EC"/>
</dbReference>
<comment type="similarity">
    <text evidence="1 4">Belongs to the BCKDHA family.</text>
</comment>
<reference evidence="6" key="1">
    <citation type="submission" date="2021-01" db="UniProtKB">
        <authorList>
            <consortium name="EnsemblMetazoa"/>
        </authorList>
    </citation>
    <scope>IDENTIFICATION</scope>
</reference>
<evidence type="ECO:0000256" key="2">
    <source>
        <dbReference type="ARBA" id="ARBA00022946"/>
    </source>
</evidence>
<dbReference type="GeneID" id="111244836"/>
<keyword evidence="3 4" id="KW-0560">Oxidoreductase</keyword>